<dbReference type="SUPFAM" id="SSF54117">
    <property type="entry name" value="Interleukin 8-like chemokines"/>
    <property type="match status" value="1"/>
</dbReference>
<dbReference type="InterPro" id="IPR036048">
    <property type="entry name" value="Interleukin_8-like_sf"/>
</dbReference>
<organism evidence="3 4">
    <name type="scientific">Salarias fasciatus</name>
    <name type="common">Jewelled blenny</name>
    <name type="synonym">Blennius fasciatus</name>
    <dbReference type="NCBI Taxonomy" id="181472"/>
    <lineage>
        <taxon>Eukaryota</taxon>
        <taxon>Metazoa</taxon>
        <taxon>Chordata</taxon>
        <taxon>Craniata</taxon>
        <taxon>Vertebrata</taxon>
        <taxon>Euteleostomi</taxon>
        <taxon>Actinopterygii</taxon>
        <taxon>Neopterygii</taxon>
        <taxon>Teleostei</taxon>
        <taxon>Neoteleostei</taxon>
        <taxon>Acanthomorphata</taxon>
        <taxon>Ovalentaria</taxon>
        <taxon>Blenniimorphae</taxon>
        <taxon>Blenniiformes</taxon>
        <taxon>Blennioidei</taxon>
        <taxon>Blenniidae</taxon>
        <taxon>Salariinae</taxon>
        <taxon>Salarias</taxon>
    </lineage>
</organism>
<evidence type="ECO:0000256" key="1">
    <source>
        <dbReference type="ARBA" id="ARBA00022514"/>
    </source>
</evidence>
<feature type="domain" description="Chemokine interleukin-8-like" evidence="2">
    <location>
        <begin position="31"/>
        <end position="89"/>
    </location>
</feature>
<dbReference type="GO" id="GO:0008009">
    <property type="term" value="F:chemokine activity"/>
    <property type="evidence" value="ECO:0007669"/>
    <property type="project" value="InterPro"/>
</dbReference>
<name>A0A672H032_SALFA</name>
<evidence type="ECO:0000313" key="3">
    <source>
        <dbReference type="Ensembl" id="ENSSFAP00005022900.1"/>
    </source>
</evidence>
<reference evidence="3" key="3">
    <citation type="submission" date="2025-09" db="UniProtKB">
        <authorList>
            <consortium name="Ensembl"/>
        </authorList>
    </citation>
    <scope>IDENTIFICATION</scope>
</reference>
<proteinExistence type="predicted"/>
<keyword evidence="4" id="KW-1185">Reference proteome</keyword>
<dbReference type="InterPro" id="IPR001811">
    <property type="entry name" value="Chemokine_IL8-like_dom"/>
</dbReference>
<dbReference type="AlphaFoldDB" id="A0A672H032"/>
<dbReference type="Ensembl" id="ENSSFAT00005023843.1">
    <property type="protein sequence ID" value="ENSSFAP00005022900.1"/>
    <property type="gene ID" value="ENSSFAG00005011858.1"/>
</dbReference>
<dbReference type="SMART" id="SM00199">
    <property type="entry name" value="SCY"/>
    <property type="match status" value="1"/>
</dbReference>
<sequence>TSTMRWARLDETSPHILMHHFTVPSSDSGGRFFCCFTLISEPIPEEHIIDYYTTHSSCPRHAYVFVTTSFVNLCVDPNQPWVISIKNNLDKKNSPP</sequence>
<accession>A0A672H032</accession>
<protein>
    <recommendedName>
        <fullName evidence="2">Chemokine interleukin-8-like domain-containing protein</fullName>
    </recommendedName>
</protein>
<dbReference type="InParanoid" id="A0A672H032"/>
<dbReference type="GO" id="GO:0006955">
    <property type="term" value="P:immune response"/>
    <property type="evidence" value="ECO:0007669"/>
    <property type="project" value="InterPro"/>
</dbReference>
<reference evidence="3" key="1">
    <citation type="submission" date="2019-06" db="EMBL/GenBank/DDBJ databases">
        <authorList>
            <consortium name="Wellcome Sanger Institute Data Sharing"/>
        </authorList>
    </citation>
    <scope>NUCLEOTIDE SEQUENCE [LARGE SCALE GENOMIC DNA]</scope>
</reference>
<dbReference type="Pfam" id="PF00048">
    <property type="entry name" value="IL8"/>
    <property type="match status" value="1"/>
</dbReference>
<keyword evidence="1" id="KW-0202">Cytokine</keyword>
<dbReference type="Proteomes" id="UP000472267">
    <property type="component" value="Chromosome 3"/>
</dbReference>
<evidence type="ECO:0000313" key="4">
    <source>
        <dbReference type="Proteomes" id="UP000472267"/>
    </source>
</evidence>
<reference evidence="3" key="2">
    <citation type="submission" date="2025-08" db="UniProtKB">
        <authorList>
            <consortium name="Ensembl"/>
        </authorList>
    </citation>
    <scope>IDENTIFICATION</scope>
</reference>
<dbReference type="Gene3D" id="2.40.50.40">
    <property type="match status" value="1"/>
</dbReference>
<evidence type="ECO:0000259" key="2">
    <source>
        <dbReference type="SMART" id="SM00199"/>
    </source>
</evidence>
<dbReference type="GO" id="GO:0005615">
    <property type="term" value="C:extracellular space"/>
    <property type="evidence" value="ECO:0007669"/>
    <property type="project" value="UniProtKB-KW"/>
</dbReference>